<dbReference type="InterPro" id="IPR036390">
    <property type="entry name" value="WH_DNA-bd_sf"/>
</dbReference>
<evidence type="ECO:0000259" key="4">
    <source>
        <dbReference type="PROSITE" id="PS50995"/>
    </source>
</evidence>
<evidence type="ECO:0000256" key="1">
    <source>
        <dbReference type="ARBA" id="ARBA00023015"/>
    </source>
</evidence>
<evidence type="ECO:0000313" key="5">
    <source>
        <dbReference type="EMBL" id="QQQ19767.1"/>
    </source>
</evidence>
<dbReference type="PANTHER" id="PTHR42756">
    <property type="entry name" value="TRANSCRIPTIONAL REGULATOR, MARR"/>
    <property type="match status" value="1"/>
</dbReference>
<keyword evidence="3" id="KW-0804">Transcription</keyword>
<keyword evidence="2" id="KW-0238">DNA-binding</keyword>
<accession>A0ABX7BQ96</accession>
<evidence type="ECO:0000256" key="3">
    <source>
        <dbReference type="ARBA" id="ARBA00023163"/>
    </source>
</evidence>
<dbReference type="Proteomes" id="UP000595448">
    <property type="component" value="Chromosome"/>
</dbReference>
<keyword evidence="6" id="KW-1185">Reference proteome</keyword>
<dbReference type="Gene3D" id="1.10.10.10">
    <property type="entry name" value="Winged helix-like DNA-binding domain superfamily/Winged helix DNA-binding domain"/>
    <property type="match status" value="1"/>
</dbReference>
<dbReference type="SMART" id="SM00347">
    <property type="entry name" value="HTH_MARR"/>
    <property type="match status" value="1"/>
</dbReference>
<feature type="domain" description="HTH marR-type" evidence="4">
    <location>
        <begin position="38"/>
        <end position="173"/>
    </location>
</feature>
<dbReference type="EMBL" id="CP067977">
    <property type="protein sequence ID" value="QQQ19767.1"/>
    <property type="molecule type" value="Genomic_DNA"/>
</dbReference>
<dbReference type="RefSeq" id="WP_201104163.1">
    <property type="nucleotide sequence ID" value="NZ_CP067977.1"/>
</dbReference>
<sequence length="190" mass="20629">MSADPRNSEPAPDSKAVAQQRDILLAGLQVWPQLDPFAATVRWQLLQLGRIVEASVDRVARANGLTHVEVAVLGALKRLGPPFESSPTQLRDSHWVSLPGLTKPIARLEALGYVTRRTNPKDRRAGIVTLTTAGNHAITDIIENQAPPEYWAIANLDAERRAALEQVLPDLLALLTQAIPVDQAETGSTT</sequence>
<organism evidence="5 6">
    <name type="scientific">Brevundimonas vitisensis</name>
    <dbReference type="NCBI Taxonomy" id="2800818"/>
    <lineage>
        <taxon>Bacteria</taxon>
        <taxon>Pseudomonadati</taxon>
        <taxon>Pseudomonadota</taxon>
        <taxon>Alphaproteobacteria</taxon>
        <taxon>Caulobacterales</taxon>
        <taxon>Caulobacteraceae</taxon>
        <taxon>Brevundimonas</taxon>
    </lineage>
</organism>
<evidence type="ECO:0000313" key="6">
    <source>
        <dbReference type="Proteomes" id="UP000595448"/>
    </source>
</evidence>
<keyword evidence="1" id="KW-0805">Transcription regulation</keyword>
<reference evidence="5 6" key="1">
    <citation type="submission" date="2021-01" db="EMBL/GenBank/DDBJ databases">
        <title>Brevundimonas vitis sp. nov., an bacterium isolated from grape (Vitis vinifera).</title>
        <authorList>
            <person name="Jiang L."/>
            <person name="Lee J."/>
        </authorList>
    </citation>
    <scope>NUCLEOTIDE SEQUENCE [LARGE SCALE GENOMIC DNA]</scope>
    <source>
        <strain evidence="5 6">GRTSA-9</strain>
    </source>
</reference>
<name>A0ABX7BQ96_9CAUL</name>
<dbReference type="InterPro" id="IPR036388">
    <property type="entry name" value="WH-like_DNA-bd_sf"/>
</dbReference>
<dbReference type="PANTHER" id="PTHR42756:SF1">
    <property type="entry name" value="TRANSCRIPTIONAL REPRESSOR OF EMRAB OPERON"/>
    <property type="match status" value="1"/>
</dbReference>
<protein>
    <submittedName>
        <fullName evidence="5">MarR family transcriptional regulator</fullName>
    </submittedName>
</protein>
<dbReference type="SUPFAM" id="SSF46785">
    <property type="entry name" value="Winged helix' DNA-binding domain"/>
    <property type="match status" value="1"/>
</dbReference>
<dbReference type="PROSITE" id="PS50995">
    <property type="entry name" value="HTH_MARR_2"/>
    <property type="match status" value="1"/>
</dbReference>
<evidence type="ECO:0000256" key="2">
    <source>
        <dbReference type="ARBA" id="ARBA00023125"/>
    </source>
</evidence>
<gene>
    <name evidence="5" type="ORF">JIP62_06695</name>
</gene>
<dbReference type="Pfam" id="PF12802">
    <property type="entry name" value="MarR_2"/>
    <property type="match status" value="1"/>
</dbReference>
<proteinExistence type="predicted"/>
<dbReference type="InterPro" id="IPR000835">
    <property type="entry name" value="HTH_MarR-typ"/>
</dbReference>